<dbReference type="RefSeq" id="WP_377482281.1">
    <property type="nucleotide sequence ID" value="NZ_JBHLTN010000016.1"/>
</dbReference>
<dbReference type="InterPro" id="IPR007730">
    <property type="entry name" value="SPOR-like_dom"/>
</dbReference>
<organism evidence="4 5">
    <name type="scientific">Ottowia pentelensis</name>
    <dbReference type="NCBI Taxonomy" id="511108"/>
    <lineage>
        <taxon>Bacteria</taxon>
        <taxon>Pseudomonadati</taxon>
        <taxon>Pseudomonadota</taxon>
        <taxon>Betaproteobacteria</taxon>
        <taxon>Burkholderiales</taxon>
        <taxon>Comamonadaceae</taxon>
        <taxon>Ottowia</taxon>
    </lineage>
</organism>
<evidence type="ECO:0000259" key="3">
    <source>
        <dbReference type="PROSITE" id="PS51724"/>
    </source>
</evidence>
<feature type="compositionally biased region" description="Basic and acidic residues" evidence="1">
    <location>
        <begin position="54"/>
        <end position="73"/>
    </location>
</feature>
<dbReference type="EMBL" id="JBHLTN010000016">
    <property type="protein sequence ID" value="MFC0592648.1"/>
    <property type="molecule type" value="Genomic_DNA"/>
</dbReference>
<dbReference type="InterPro" id="IPR052521">
    <property type="entry name" value="Cell_div_SPOR-domain"/>
</dbReference>
<proteinExistence type="predicted"/>
<dbReference type="InterPro" id="IPR036680">
    <property type="entry name" value="SPOR-like_sf"/>
</dbReference>
<evidence type="ECO:0000256" key="2">
    <source>
        <dbReference type="SAM" id="Phobius"/>
    </source>
</evidence>
<keyword evidence="2" id="KW-1133">Transmembrane helix</keyword>
<protein>
    <submittedName>
        <fullName evidence="4">SPOR domain-containing protein</fullName>
    </submittedName>
</protein>
<feature type="region of interest" description="Disordered" evidence="1">
    <location>
        <begin position="116"/>
        <end position="137"/>
    </location>
</feature>
<reference evidence="4 5" key="1">
    <citation type="submission" date="2024-09" db="EMBL/GenBank/DDBJ databases">
        <authorList>
            <person name="Sun Q."/>
            <person name="Mori K."/>
        </authorList>
    </citation>
    <scope>NUCLEOTIDE SEQUENCE [LARGE SCALE GENOMIC DNA]</scope>
    <source>
        <strain evidence="4 5">NCAIM B.02336</strain>
    </source>
</reference>
<dbReference type="PROSITE" id="PS51724">
    <property type="entry name" value="SPOR"/>
    <property type="match status" value="1"/>
</dbReference>
<dbReference type="Pfam" id="PF05036">
    <property type="entry name" value="SPOR"/>
    <property type="match status" value="1"/>
</dbReference>
<dbReference type="SUPFAM" id="SSF110997">
    <property type="entry name" value="Sporulation related repeat"/>
    <property type="match status" value="1"/>
</dbReference>
<evidence type="ECO:0000313" key="4">
    <source>
        <dbReference type="EMBL" id="MFC0592648.1"/>
    </source>
</evidence>
<dbReference type="PANTHER" id="PTHR38687">
    <property type="entry name" value="CELL DIVISION PROTEIN DEDD-RELATED"/>
    <property type="match status" value="1"/>
</dbReference>
<dbReference type="Proteomes" id="UP001589834">
    <property type="component" value="Unassembled WGS sequence"/>
</dbReference>
<evidence type="ECO:0000256" key="1">
    <source>
        <dbReference type="SAM" id="MobiDB-lite"/>
    </source>
</evidence>
<feature type="domain" description="SPOR" evidence="3">
    <location>
        <begin position="158"/>
        <end position="236"/>
    </location>
</feature>
<gene>
    <name evidence="4" type="ORF">ACFFGG_08770</name>
</gene>
<feature type="region of interest" description="Disordered" evidence="1">
    <location>
        <begin position="44"/>
        <end position="95"/>
    </location>
</feature>
<feature type="compositionally biased region" description="Low complexity" evidence="1">
    <location>
        <begin position="74"/>
        <end position="95"/>
    </location>
</feature>
<dbReference type="PANTHER" id="PTHR38687:SF1">
    <property type="entry name" value="CELL DIVISION PROTEIN DEDD"/>
    <property type="match status" value="1"/>
</dbReference>
<feature type="transmembrane region" description="Helical" evidence="2">
    <location>
        <begin position="12"/>
        <end position="33"/>
    </location>
</feature>
<evidence type="ECO:0000313" key="5">
    <source>
        <dbReference type="Proteomes" id="UP001589834"/>
    </source>
</evidence>
<keyword evidence="5" id="KW-1185">Reference proteome</keyword>
<keyword evidence="2" id="KW-0472">Membrane</keyword>
<accession>A0ABV6PUN5</accession>
<name>A0ABV6PUN5_9BURK</name>
<sequence>MKTSRQHGGTFLGLILGAVVGLAVALGVAIYVAKVPVPFANKGAARTSSQDAAEANKNRDWDPNAALRNRDDNAPAAPAAPAAGTTAGGSVAPAPESMPIPAPAVVGGPVARTAPAEPPAIAAKPPATATRTAPSTDPLGDLAAARSGIGSNAGAAASADPFTYFVQAGAFRAQVDADAQRARLSLMGVEARVSEREQAGRTVYRVRVGPFQNRDAADRVKARLDDNGLEAALVRVQK</sequence>
<keyword evidence="2" id="KW-0812">Transmembrane</keyword>
<comment type="caution">
    <text evidence="4">The sequence shown here is derived from an EMBL/GenBank/DDBJ whole genome shotgun (WGS) entry which is preliminary data.</text>
</comment>
<dbReference type="Gene3D" id="3.30.70.1070">
    <property type="entry name" value="Sporulation related repeat"/>
    <property type="match status" value="1"/>
</dbReference>